<dbReference type="Proteomes" id="UP000314983">
    <property type="component" value="Chromosome 22"/>
</dbReference>
<keyword evidence="2" id="KW-1015">Disulfide bond</keyword>
<proteinExistence type="predicted"/>
<dbReference type="InterPro" id="IPR003598">
    <property type="entry name" value="Ig_sub2"/>
</dbReference>
<protein>
    <recommendedName>
        <fullName evidence="3">Ig-like domain-containing protein</fullName>
    </recommendedName>
</protein>
<dbReference type="GO" id="GO:0006955">
    <property type="term" value="P:immune response"/>
    <property type="evidence" value="ECO:0007669"/>
    <property type="project" value="TreeGrafter"/>
</dbReference>
<dbReference type="SMART" id="SM00408">
    <property type="entry name" value="IGc2"/>
    <property type="match status" value="2"/>
</dbReference>
<feature type="domain" description="Ig-like" evidence="3">
    <location>
        <begin position="201"/>
        <end position="278"/>
    </location>
</feature>
<dbReference type="GO" id="GO:0004888">
    <property type="term" value="F:transmembrane signaling receptor activity"/>
    <property type="evidence" value="ECO:0007669"/>
    <property type="project" value="TreeGrafter"/>
</dbReference>
<dbReference type="Gene3D" id="2.60.40.10">
    <property type="entry name" value="Immunoglobulins"/>
    <property type="match status" value="3"/>
</dbReference>
<dbReference type="SUPFAM" id="SSF48726">
    <property type="entry name" value="Immunoglobulin"/>
    <property type="match status" value="3"/>
</dbReference>
<dbReference type="InterPro" id="IPR036179">
    <property type="entry name" value="Ig-like_dom_sf"/>
</dbReference>
<organism evidence="4 5">
    <name type="scientific">Electrophorus electricus</name>
    <name type="common">Electric eel</name>
    <name type="synonym">Gymnotus electricus</name>
    <dbReference type="NCBI Taxonomy" id="8005"/>
    <lineage>
        <taxon>Eukaryota</taxon>
        <taxon>Metazoa</taxon>
        <taxon>Chordata</taxon>
        <taxon>Craniata</taxon>
        <taxon>Vertebrata</taxon>
        <taxon>Euteleostomi</taxon>
        <taxon>Actinopterygii</taxon>
        <taxon>Neopterygii</taxon>
        <taxon>Teleostei</taxon>
        <taxon>Ostariophysi</taxon>
        <taxon>Gymnotiformes</taxon>
        <taxon>Gymnotoidei</taxon>
        <taxon>Gymnotidae</taxon>
        <taxon>Electrophorus</taxon>
    </lineage>
</organism>
<evidence type="ECO:0000256" key="2">
    <source>
        <dbReference type="ARBA" id="ARBA00023157"/>
    </source>
</evidence>
<evidence type="ECO:0000313" key="4">
    <source>
        <dbReference type="Ensembl" id="ENSEEEP00000038088.2"/>
    </source>
</evidence>
<dbReference type="GeneTree" id="ENSGT00940000162700"/>
<dbReference type="OMA" id="WSWIKAN"/>
<reference evidence="4" key="5">
    <citation type="submission" date="2025-09" db="UniProtKB">
        <authorList>
            <consortium name="Ensembl"/>
        </authorList>
    </citation>
    <scope>IDENTIFICATION</scope>
</reference>
<name>A0A4W4GIW2_ELEEL</name>
<dbReference type="Pfam" id="PF13927">
    <property type="entry name" value="Ig_3"/>
    <property type="match status" value="1"/>
</dbReference>
<dbReference type="InterPro" id="IPR003599">
    <property type="entry name" value="Ig_sub"/>
</dbReference>
<reference evidence="4" key="4">
    <citation type="submission" date="2025-08" db="UniProtKB">
        <authorList>
            <consortium name="Ensembl"/>
        </authorList>
    </citation>
    <scope>IDENTIFICATION</scope>
</reference>
<reference evidence="4" key="3">
    <citation type="submission" date="2020-05" db="EMBL/GenBank/DDBJ databases">
        <title>Electrophorus electricus (electric eel) genome, fEleEle1, primary haplotype.</title>
        <authorList>
            <person name="Myers G."/>
            <person name="Meyer A."/>
            <person name="Fedrigo O."/>
            <person name="Formenti G."/>
            <person name="Rhie A."/>
            <person name="Tracey A."/>
            <person name="Sims Y."/>
            <person name="Jarvis E.D."/>
        </authorList>
    </citation>
    <scope>NUCLEOTIDE SEQUENCE [LARGE SCALE GENOMIC DNA]</scope>
</reference>
<dbReference type="InterPro" id="IPR013783">
    <property type="entry name" value="Ig-like_fold"/>
</dbReference>
<dbReference type="InterPro" id="IPR050488">
    <property type="entry name" value="Ig_Fc_receptor"/>
</dbReference>
<dbReference type="InterPro" id="IPR007110">
    <property type="entry name" value="Ig-like_dom"/>
</dbReference>
<evidence type="ECO:0000259" key="3">
    <source>
        <dbReference type="PROSITE" id="PS50835"/>
    </source>
</evidence>
<dbReference type="Ensembl" id="ENSEEET00000038530.2">
    <property type="protein sequence ID" value="ENSEEEP00000038088.2"/>
    <property type="gene ID" value="ENSEEEG00000001049.2"/>
</dbReference>
<feature type="domain" description="Ig-like" evidence="3">
    <location>
        <begin position="100"/>
        <end position="191"/>
    </location>
</feature>
<keyword evidence="1" id="KW-0732">Signal</keyword>
<reference evidence="5" key="1">
    <citation type="journal article" date="2014" name="Science">
        <title>Nonhuman genetics. Genomic basis for the convergent evolution of electric organs.</title>
        <authorList>
            <person name="Gallant J.R."/>
            <person name="Traeger L.L."/>
            <person name="Volkening J.D."/>
            <person name="Moffett H."/>
            <person name="Chen P.H."/>
            <person name="Novina C.D."/>
            <person name="Phillips G.N.Jr."/>
            <person name="Anand R."/>
            <person name="Wells G.B."/>
            <person name="Pinch M."/>
            <person name="Guth R."/>
            <person name="Unguez G.A."/>
            <person name="Albert J.S."/>
            <person name="Zakon H.H."/>
            <person name="Samanta M.P."/>
            <person name="Sussman M.R."/>
        </authorList>
    </citation>
    <scope>NUCLEOTIDE SEQUENCE [LARGE SCALE GENOMIC DNA]</scope>
</reference>
<accession>A0A4W4GIW2</accession>
<evidence type="ECO:0000313" key="5">
    <source>
        <dbReference type="Proteomes" id="UP000314983"/>
    </source>
</evidence>
<dbReference type="PANTHER" id="PTHR11481">
    <property type="entry name" value="IMMUNOGLOBULIN FC RECEPTOR"/>
    <property type="match status" value="1"/>
</dbReference>
<dbReference type="CDD" id="cd00096">
    <property type="entry name" value="Ig"/>
    <property type="match status" value="1"/>
</dbReference>
<dbReference type="SMART" id="SM00409">
    <property type="entry name" value="IG"/>
    <property type="match status" value="3"/>
</dbReference>
<evidence type="ECO:0000256" key="1">
    <source>
        <dbReference type="ARBA" id="ARBA00022729"/>
    </source>
</evidence>
<reference evidence="5" key="2">
    <citation type="journal article" date="2017" name="Sci. Adv.">
        <title>A tail of two voltages: Proteomic comparison of the three electric organs of the electric eel.</title>
        <authorList>
            <person name="Traeger L.L."/>
            <person name="Sabat G."/>
            <person name="Barrett-Wilt G.A."/>
            <person name="Wells G.B."/>
            <person name="Sussman M.R."/>
        </authorList>
    </citation>
    <scope>NUCLEOTIDE SEQUENCE [LARGE SCALE GENOMIC DNA]</scope>
</reference>
<feature type="domain" description="Ig-like" evidence="3">
    <location>
        <begin position="4"/>
        <end position="91"/>
    </location>
</feature>
<sequence>GLSPPVSLIISPSRTQHFRGDSLSLSCEGQSDSPGWRVRGYTHNGSVSDCSSFRGSVTGSRCTIGYLYTSHTGVYWCQSESGGSSNPVNITVHSESAYLPTTTLTVEPQSPVFTGESVTLKCEVQGYVWWTYQWYKKKAQSQWTTVSQSVFDTVNRDTLTISGDAVVNGDQYQCRGARNNRPTSHYSNTVTLTVHAVKPTPELTSSLTGAALVGNPVTLHCKLDQSAGWSFYWSRHTQNPENETNTATNSYTISSVAPSDGGQYWCRAGRGNPVLGVD</sequence>
<dbReference type="STRING" id="8005.ENSEEEP00000038088"/>
<dbReference type="GO" id="GO:0007166">
    <property type="term" value="P:cell surface receptor signaling pathway"/>
    <property type="evidence" value="ECO:0007669"/>
    <property type="project" value="TreeGrafter"/>
</dbReference>
<dbReference type="PROSITE" id="PS50835">
    <property type="entry name" value="IG_LIKE"/>
    <property type="match status" value="3"/>
</dbReference>
<keyword evidence="5" id="KW-1185">Reference proteome</keyword>
<dbReference type="AlphaFoldDB" id="A0A4W4GIW2"/>
<dbReference type="GO" id="GO:0009897">
    <property type="term" value="C:external side of plasma membrane"/>
    <property type="evidence" value="ECO:0007669"/>
    <property type="project" value="TreeGrafter"/>
</dbReference>
<dbReference type="Pfam" id="PF13895">
    <property type="entry name" value="Ig_2"/>
    <property type="match status" value="1"/>
</dbReference>
<dbReference type="PANTHER" id="PTHR11481:SF64">
    <property type="entry name" value="FC RECEPTOR-LIKE PROTEIN 4"/>
    <property type="match status" value="1"/>
</dbReference>